<organism evidence="1 2">
    <name type="scientific">Curtobacterium poinsettiae</name>
    <dbReference type="NCBI Taxonomy" id="159612"/>
    <lineage>
        <taxon>Bacteria</taxon>
        <taxon>Bacillati</taxon>
        <taxon>Actinomycetota</taxon>
        <taxon>Actinomycetes</taxon>
        <taxon>Micrococcales</taxon>
        <taxon>Microbacteriaceae</taxon>
        <taxon>Curtobacterium</taxon>
    </lineage>
</organism>
<dbReference type="EMBL" id="CP106879">
    <property type="protein sequence ID" value="UYC81390.1"/>
    <property type="molecule type" value="Genomic_DNA"/>
</dbReference>
<dbReference type="RefSeq" id="WP_262139602.1">
    <property type="nucleotide sequence ID" value="NZ_CP106879.1"/>
</dbReference>
<sequence length="313" mass="35016">MVAASGEVGDEVVACIAGYRPARQIRTWALIADFVRHVVLTISPETPGIAQRYLALVAAFVNWCVLIDGSAPDDALLTDARVRAFFKEWAKTRSATWVAASRLRFDDIMQRYHDRNDLAARTGGPHAPRPSPPYTESEVARIFSWARSRSHPQTRRKATAISVLGFGFGLRAVDMVSTTRASLIDHGVDGISISLPDRLIWCDLAYEEDLRELVLQYREDETFLPYPTARDITVFLTNIRSRARAGVLIPTVNRMRATWFCRRASHFPALTEIMRSYGIAHGAALEPLIPFLPTVTASEAQHVLRTTTHERTS</sequence>
<protein>
    <submittedName>
        <fullName evidence="1">Uncharacterized protein</fullName>
    </submittedName>
</protein>
<reference evidence="1" key="1">
    <citation type="submission" date="2022-09" db="EMBL/GenBank/DDBJ databases">
        <title>Taxonomy of Curtobacterium flaccumfaciens.</title>
        <authorList>
            <person name="Osdaghi E."/>
            <person name="Taghavi S.M."/>
            <person name="Hamidizade M."/>
            <person name="Abachi H."/>
            <person name="Fazliarab A."/>
            <person name="Baeyen S."/>
            <person name="Portier P."/>
            <person name="Van Vaerenbergh J."/>
            <person name="Jacques M.-A."/>
        </authorList>
    </citation>
    <scope>NUCLEOTIDE SEQUENCE</scope>
    <source>
        <strain evidence="1">AGQB46</strain>
    </source>
</reference>
<dbReference type="KEGG" id="cpoi:OE229_02705"/>
<accession>A0A9Q9P8Y4</accession>
<evidence type="ECO:0000313" key="1">
    <source>
        <dbReference type="EMBL" id="UYC81390.1"/>
    </source>
</evidence>
<proteinExistence type="predicted"/>
<gene>
    <name evidence="1" type="ORF">OE229_02705</name>
</gene>
<evidence type="ECO:0000313" key="2">
    <source>
        <dbReference type="Proteomes" id="UP001062223"/>
    </source>
</evidence>
<dbReference type="Proteomes" id="UP001062223">
    <property type="component" value="Chromosome"/>
</dbReference>
<name>A0A9Q9P8Y4_9MICO</name>
<dbReference type="AlphaFoldDB" id="A0A9Q9P8Y4"/>